<comment type="caution">
    <text evidence="1">The sequence shown here is derived from an EMBL/GenBank/DDBJ whole genome shotgun (WGS) entry which is preliminary data.</text>
</comment>
<organism evidence="1 2">
    <name type="scientific">Macrophomina phaseolina (strain MS6)</name>
    <name type="common">Charcoal rot fungus</name>
    <dbReference type="NCBI Taxonomy" id="1126212"/>
    <lineage>
        <taxon>Eukaryota</taxon>
        <taxon>Fungi</taxon>
        <taxon>Dikarya</taxon>
        <taxon>Ascomycota</taxon>
        <taxon>Pezizomycotina</taxon>
        <taxon>Dothideomycetes</taxon>
        <taxon>Dothideomycetes incertae sedis</taxon>
        <taxon>Botryosphaeriales</taxon>
        <taxon>Botryosphaeriaceae</taxon>
        <taxon>Macrophomina</taxon>
    </lineage>
</organism>
<protein>
    <recommendedName>
        <fullName evidence="3">Glycosyl transferase family 25</fullName>
    </recommendedName>
</protein>
<dbReference type="EMBL" id="AHHD01000459">
    <property type="protein sequence ID" value="EKG12091.1"/>
    <property type="molecule type" value="Genomic_DNA"/>
</dbReference>
<dbReference type="STRING" id="1126212.K2QQC4"/>
<dbReference type="Proteomes" id="UP000007129">
    <property type="component" value="Unassembled WGS sequence"/>
</dbReference>
<reference evidence="1 2" key="1">
    <citation type="journal article" date="2012" name="BMC Genomics">
        <title>Tools to kill: Genome of one of the most destructive plant pathogenic fungi Macrophomina phaseolina.</title>
        <authorList>
            <person name="Islam M.S."/>
            <person name="Haque M.S."/>
            <person name="Islam M.M."/>
            <person name="Emdad E.M."/>
            <person name="Halim A."/>
            <person name="Hossen Q.M.M."/>
            <person name="Hossain M.Z."/>
            <person name="Ahmed B."/>
            <person name="Rahim S."/>
            <person name="Rahman M.S."/>
            <person name="Alam M.M."/>
            <person name="Hou S."/>
            <person name="Wan X."/>
            <person name="Saito J.A."/>
            <person name="Alam M."/>
        </authorList>
    </citation>
    <scope>NUCLEOTIDE SEQUENCE [LARGE SCALE GENOMIC DNA]</scope>
    <source>
        <strain evidence="1 2">MS6</strain>
    </source>
</reference>
<dbReference type="VEuPathDB" id="FungiDB:MPH_10802"/>
<proteinExistence type="predicted"/>
<accession>K2QQC4</accession>
<evidence type="ECO:0008006" key="3">
    <source>
        <dbReference type="Google" id="ProtNLM"/>
    </source>
</evidence>
<gene>
    <name evidence="1" type="ORF">MPH_10802</name>
</gene>
<dbReference type="HOGENOM" id="CLU_1875829_0_0_1"/>
<dbReference type="AlphaFoldDB" id="K2QQC4"/>
<name>K2QQC4_MACPH</name>
<evidence type="ECO:0000313" key="2">
    <source>
        <dbReference type="Proteomes" id="UP000007129"/>
    </source>
</evidence>
<sequence>MPLPLDKATANLNNTDVLQDVFNKTFGFQKIFVINLPSRTDHRDSISSAAAFSDLQIEYVDGVTEVEEKTLPPGEPHLREVVLVASDLEEVGTHRSEWLLNITRIVEENITSALILEDDSDWDIRIKSQMRYFARA</sequence>
<dbReference type="OrthoDB" id="47375at2759"/>
<dbReference type="InParanoid" id="K2QQC4"/>
<evidence type="ECO:0000313" key="1">
    <source>
        <dbReference type="EMBL" id="EKG12091.1"/>
    </source>
</evidence>